<dbReference type="EMBL" id="JAUOQI010000002">
    <property type="protein sequence ID" value="MDO6576413.1"/>
    <property type="molecule type" value="Genomic_DNA"/>
</dbReference>
<keyword evidence="6 8" id="KW-0234">DNA repair</keyword>
<dbReference type="Gene3D" id="2.40.50.140">
    <property type="entry name" value="Nucleic acid-binding proteins"/>
    <property type="match status" value="1"/>
</dbReference>
<dbReference type="InterPro" id="IPR012340">
    <property type="entry name" value="NA-bd_OB-fold"/>
</dbReference>
<comment type="caution">
    <text evidence="10">The sequence shown here is derived from an EMBL/GenBank/DDBJ whole genome shotgun (WGS) entry which is preliminary data.</text>
</comment>
<dbReference type="GO" id="GO:0006302">
    <property type="term" value="P:double-strand break repair"/>
    <property type="evidence" value="ECO:0007669"/>
    <property type="project" value="TreeGrafter"/>
</dbReference>
<dbReference type="NCBIfam" id="TIGR00613">
    <property type="entry name" value="reco"/>
    <property type="match status" value="1"/>
</dbReference>
<evidence type="ECO:0000313" key="11">
    <source>
        <dbReference type="Proteomes" id="UP001170717"/>
    </source>
</evidence>
<evidence type="ECO:0000256" key="6">
    <source>
        <dbReference type="ARBA" id="ARBA00023204"/>
    </source>
</evidence>
<dbReference type="Gene3D" id="1.20.1440.120">
    <property type="entry name" value="Recombination protein O, C-terminal domain"/>
    <property type="match status" value="1"/>
</dbReference>
<sequence>MNNDWLTAFVLHRRAYRETSYIVDFFTLEQGKVSAVAKGVRNSKSDKKSLLQPFQALKLQLAGKSDLKNLRHVESTAPSINLAGTPLFCAMYLNELTNRIMPAGLASEAVFEAYEQALTALFNDDDIEITLRKFELSLLDEMGLLPDFTEDVEYEMPIEAEKHYVLQPEFGFCALPDDVPNGYTRKGLPGSALLALAQGEFTPMSKRVAKVLCRDLLKPLIGDKPLKSRELFVVRKH</sequence>
<dbReference type="HAMAP" id="MF_00201">
    <property type="entry name" value="RecO"/>
    <property type="match status" value="1"/>
</dbReference>
<keyword evidence="5 8" id="KW-0233">DNA recombination</keyword>
<evidence type="ECO:0000259" key="9">
    <source>
        <dbReference type="Pfam" id="PF11967"/>
    </source>
</evidence>
<evidence type="ECO:0000313" key="10">
    <source>
        <dbReference type="EMBL" id="MDO6576413.1"/>
    </source>
</evidence>
<dbReference type="GO" id="GO:0006310">
    <property type="term" value="P:DNA recombination"/>
    <property type="evidence" value="ECO:0007669"/>
    <property type="project" value="UniProtKB-UniRule"/>
</dbReference>
<dbReference type="Pfam" id="PF11967">
    <property type="entry name" value="RecO_N"/>
    <property type="match status" value="1"/>
</dbReference>
<evidence type="ECO:0000256" key="2">
    <source>
        <dbReference type="ARBA" id="ARBA00007452"/>
    </source>
</evidence>
<dbReference type="InterPro" id="IPR022572">
    <property type="entry name" value="DNA_rep/recomb_RecO_N"/>
</dbReference>
<dbReference type="InterPro" id="IPR003717">
    <property type="entry name" value="RecO"/>
</dbReference>
<comment type="similarity">
    <text evidence="2 8">Belongs to the RecO family.</text>
</comment>
<evidence type="ECO:0000256" key="7">
    <source>
        <dbReference type="ARBA" id="ARBA00033409"/>
    </source>
</evidence>
<evidence type="ECO:0000256" key="8">
    <source>
        <dbReference type="HAMAP-Rule" id="MF_00201"/>
    </source>
</evidence>
<dbReference type="GO" id="GO:0043590">
    <property type="term" value="C:bacterial nucleoid"/>
    <property type="evidence" value="ECO:0007669"/>
    <property type="project" value="TreeGrafter"/>
</dbReference>
<dbReference type="SUPFAM" id="SSF50249">
    <property type="entry name" value="Nucleic acid-binding proteins"/>
    <property type="match status" value="1"/>
</dbReference>
<dbReference type="AlphaFoldDB" id="A0AAW7Z1Q9"/>
<dbReference type="GeneID" id="83257004"/>
<proteinExistence type="inferred from homology"/>
<evidence type="ECO:0000256" key="4">
    <source>
        <dbReference type="ARBA" id="ARBA00022763"/>
    </source>
</evidence>
<name>A0AAW7Z1Q9_9ALTE</name>
<comment type="function">
    <text evidence="1 8">Involved in DNA repair and RecF pathway recombination.</text>
</comment>
<dbReference type="PANTHER" id="PTHR33991">
    <property type="entry name" value="DNA REPAIR PROTEIN RECO"/>
    <property type="match status" value="1"/>
</dbReference>
<feature type="domain" description="DNA replication/recombination mediator RecO N-terminal" evidence="9">
    <location>
        <begin position="6"/>
        <end position="76"/>
    </location>
</feature>
<reference evidence="10" key="1">
    <citation type="submission" date="2023-07" db="EMBL/GenBank/DDBJ databases">
        <title>Genome content predicts the carbon catabolic preferences of heterotrophic bacteria.</title>
        <authorList>
            <person name="Gralka M."/>
        </authorList>
    </citation>
    <scope>NUCLEOTIDE SEQUENCE</scope>
    <source>
        <strain evidence="10">F2M12</strain>
    </source>
</reference>
<organism evidence="10 11">
    <name type="scientific">Alteromonas stellipolaris</name>
    <dbReference type="NCBI Taxonomy" id="233316"/>
    <lineage>
        <taxon>Bacteria</taxon>
        <taxon>Pseudomonadati</taxon>
        <taxon>Pseudomonadota</taxon>
        <taxon>Gammaproteobacteria</taxon>
        <taxon>Alteromonadales</taxon>
        <taxon>Alteromonadaceae</taxon>
        <taxon>Alteromonas/Salinimonas group</taxon>
        <taxon>Alteromonas</taxon>
    </lineage>
</organism>
<evidence type="ECO:0000256" key="5">
    <source>
        <dbReference type="ARBA" id="ARBA00023172"/>
    </source>
</evidence>
<dbReference type="InterPro" id="IPR042242">
    <property type="entry name" value="RecO_C"/>
</dbReference>
<dbReference type="PANTHER" id="PTHR33991:SF1">
    <property type="entry name" value="DNA REPAIR PROTEIN RECO"/>
    <property type="match status" value="1"/>
</dbReference>
<dbReference type="Proteomes" id="UP001170717">
    <property type="component" value="Unassembled WGS sequence"/>
</dbReference>
<keyword evidence="4 8" id="KW-0227">DNA damage</keyword>
<dbReference type="InterPro" id="IPR037278">
    <property type="entry name" value="ARFGAP/RecO"/>
</dbReference>
<evidence type="ECO:0000256" key="3">
    <source>
        <dbReference type="ARBA" id="ARBA00021310"/>
    </source>
</evidence>
<dbReference type="SUPFAM" id="SSF57863">
    <property type="entry name" value="ArfGap/RecO-like zinc finger"/>
    <property type="match status" value="1"/>
</dbReference>
<evidence type="ECO:0000256" key="1">
    <source>
        <dbReference type="ARBA" id="ARBA00003065"/>
    </source>
</evidence>
<protein>
    <recommendedName>
        <fullName evidence="3 8">DNA repair protein RecO</fullName>
    </recommendedName>
    <alternativeName>
        <fullName evidence="7 8">Recombination protein O</fullName>
    </alternativeName>
</protein>
<dbReference type="Pfam" id="PF02565">
    <property type="entry name" value="RecO_C"/>
    <property type="match status" value="1"/>
</dbReference>
<gene>
    <name evidence="8 10" type="primary">recO</name>
    <name evidence="10" type="ORF">Q4527_03385</name>
</gene>
<accession>A0AAW7Z1Q9</accession>
<dbReference type="RefSeq" id="WP_062086026.1">
    <property type="nucleotide sequence ID" value="NZ_CANLMS010000002.1"/>
</dbReference>